<protein>
    <submittedName>
        <fullName evidence="1">Uncharacterized protein</fullName>
    </submittedName>
</protein>
<sequence length="238" mass="27186">MERVKNLVLSGRIPLRDAPESMADHPIMMIERHCKKLIAQRRAKIKIPKVHIPTHLYSDDTPDPPSGLSIENGHVFRKPYEKLCNPVSRFLPPDDSYIYADIYMDEESDEGEEGEEEEEEEGGEDIDLAVLKAIEYGEEEEGEEEEIVEEFMFSRAEYDRLKYESPLIKRLRMCQTVEELYALADEIIGVLKTLDTEEHTLRTHSEDTLFSVATGVTTELPLEGHRDSTSTADTLGND</sequence>
<accession>A0AA38IFZ2</accession>
<dbReference type="Proteomes" id="UP001168821">
    <property type="component" value="Unassembled WGS sequence"/>
</dbReference>
<keyword evidence="2" id="KW-1185">Reference proteome</keyword>
<reference evidence="1" key="1">
    <citation type="journal article" date="2023" name="G3 (Bethesda)">
        <title>Whole genome assemblies of Zophobas morio and Tenebrio molitor.</title>
        <authorList>
            <person name="Kaur S."/>
            <person name="Stinson S.A."/>
            <person name="diCenzo G.C."/>
        </authorList>
    </citation>
    <scope>NUCLEOTIDE SEQUENCE</scope>
    <source>
        <strain evidence="1">QUZm001</strain>
    </source>
</reference>
<name>A0AA38IFZ2_9CUCU</name>
<proteinExistence type="predicted"/>
<evidence type="ECO:0000313" key="2">
    <source>
        <dbReference type="Proteomes" id="UP001168821"/>
    </source>
</evidence>
<comment type="caution">
    <text evidence="1">The sequence shown here is derived from an EMBL/GenBank/DDBJ whole genome shotgun (WGS) entry which is preliminary data.</text>
</comment>
<organism evidence="1 2">
    <name type="scientific">Zophobas morio</name>
    <dbReference type="NCBI Taxonomy" id="2755281"/>
    <lineage>
        <taxon>Eukaryota</taxon>
        <taxon>Metazoa</taxon>
        <taxon>Ecdysozoa</taxon>
        <taxon>Arthropoda</taxon>
        <taxon>Hexapoda</taxon>
        <taxon>Insecta</taxon>
        <taxon>Pterygota</taxon>
        <taxon>Neoptera</taxon>
        <taxon>Endopterygota</taxon>
        <taxon>Coleoptera</taxon>
        <taxon>Polyphaga</taxon>
        <taxon>Cucujiformia</taxon>
        <taxon>Tenebrionidae</taxon>
        <taxon>Zophobas</taxon>
    </lineage>
</organism>
<evidence type="ECO:0000313" key="1">
    <source>
        <dbReference type="EMBL" id="KAJ3655695.1"/>
    </source>
</evidence>
<dbReference type="EMBL" id="JALNTZ010000004">
    <property type="protein sequence ID" value="KAJ3655695.1"/>
    <property type="molecule type" value="Genomic_DNA"/>
</dbReference>
<gene>
    <name evidence="1" type="ORF">Zmor_014816</name>
</gene>
<dbReference type="AlphaFoldDB" id="A0AA38IFZ2"/>